<keyword evidence="2 4" id="KW-0378">Hydrolase</keyword>
<dbReference type="PANTHER" id="PTHR30337">
    <property type="entry name" value="COMPONENT OF ATP-DEPENDENT DSDNA EXONUCLEASE"/>
    <property type="match status" value="1"/>
</dbReference>
<accession>A0A2S5A5V4</accession>
<dbReference type="EMBL" id="PQVF01000003">
    <property type="protein sequence ID" value="POY37981.1"/>
    <property type="molecule type" value="Genomic_DNA"/>
</dbReference>
<evidence type="ECO:0000256" key="4">
    <source>
        <dbReference type="RuleBase" id="RU363069"/>
    </source>
</evidence>
<dbReference type="Pfam" id="PF00149">
    <property type="entry name" value="Metallophos"/>
    <property type="match status" value="1"/>
</dbReference>
<dbReference type="InterPro" id="IPR050535">
    <property type="entry name" value="DNA_Repair-Maintenance_Comp"/>
</dbReference>
<dbReference type="RefSeq" id="WP_103788112.1">
    <property type="nucleotide sequence ID" value="NZ_PQVF01000003.1"/>
</dbReference>
<dbReference type="GO" id="GO:0008408">
    <property type="term" value="F:3'-5' exonuclease activity"/>
    <property type="evidence" value="ECO:0007669"/>
    <property type="project" value="InterPro"/>
</dbReference>
<keyword evidence="7" id="KW-1185">Reference proteome</keyword>
<gene>
    <name evidence="4" type="primary">sbcD</name>
    <name evidence="6" type="ORF">C3K47_05505</name>
</gene>
<evidence type="ECO:0000256" key="3">
    <source>
        <dbReference type="ARBA" id="ARBA00022839"/>
    </source>
</evidence>
<keyword evidence="4" id="KW-0235">DNA replication</keyword>
<evidence type="ECO:0000313" key="6">
    <source>
        <dbReference type="EMBL" id="POY37981.1"/>
    </source>
</evidence>
<keyword evidence="1 4" id="KW-0540">Nuclease</keyword>
<evidence type="ECO:0000256" key="2">
    <source>
        <dbReference type="ARBA" id="ARBA00022801"/>
    </source>
</evidence>
<name>A0A2S5A5V4_9SPHI</name>
<dbReference type="OrthoDB" id="9773856at2"/>
<evidence type="ECO:0000256" key="1">
    <source>
        <dbReference type="ARBA" id="ARBA00022722"/>
    </source>
</evidence>
<keyword evidence="4" id="KW-0233">DNA recombination</keyword>
<comment type="caution">
    <text evidence="6">The sequence shown here is derived from an EMBL/GenBank/DDBJ whole genome shotgun (WGS) entry which is preliminary data.</text>
</comment>
<evidence type="ECO:0000313" key="7">
    <source>
        <dbReference type="Proteomes" id="UP000236893"/>
    </source>
</evidence>
<dbReference type="Proteomes" id="UP000236893">
    <property type="component" value="Unassembled WGS sequence"/>
</dbReference>
<dbReference type="InterPro" id="IPR004843">
    <property type="entry name" value="Calcineurin-like_PHP"/>
</dbReference>
<dbReference type="InterPro" id="IPR029052">
    <property type="entry name" value="Metallo-depent_PP-like"/>
</dbReference>
<dbReference type="GO" id="GO:0004519">
    <property type="term" value="F:endonuclease activity"/>
    <property type="evidence" value="ECO:0007669"/>
    <property type="project" value="UniProtKB-KW"/>
</dbReference>
<dbReference type="SUPFAM" id="SSF56300">
    <property type="entry name" value="Metallo-dependent phosphatases"/>
    <property type="match status" value="1"/>
</dbReference>
<dbReference type="GO" id="GO:0006310">
    <property type="term" value="P:DNA recombination"/>
    <property type="evidence" value="ECO:0007669"/>
    <property type="project" value="UniProtKB-KW"/>
</dbReference>
<dbReference type="CDD" id="cd00840">
    <property type="entry name" value="MPP_Mre11_N"/>
    <property type="match status" value="1"/>
</dbReference>
<comment type="function">
    <text evidence="4">SbcCD cleaves DNA hairpin structures. These structures can inhibit DNA replication and are intermediates in certain DNA recombination reactions. The complex acts as a 3'-&gt;5' double strand exonuclease that can open hairpins. It also has a 5' single-strand endonuclease activity.</text>
</comment>
<dbReference type="PANTHER" id="PTHR30337:SF0">
    <property type="entry name" value="NUCLEASE SBCCD SUBUNIT D"/>
    <property type="match status" value="1"/>
</dbReference>
<sequence>MKILHTADWHLGKRLERFSRIDEQREVLEEICQIANEQHVDAVLIAGDLFDTFNPPTEAVELLYKTLKRLSNNGSRPVIAIAGNHDSPERIDAPDAIARECGIFFAGYPDTDLKSIKLDTGLEILRSEAGFVELKLPSYSYPLRILLTPYANEVRLKTMLSAENNEDELRNLLQKRWQDLANNYCDKEGVNVLMAHLFFMKKGETPPEEPEDEKPILHIGGAQAIYSENIPSQIQYTALGHLHRYQTIDTQPCPVVYSSSPLSYSFSEAGQIKQVAIVDLTPGLPAAIEKIALTKGKALIRKRFEQVDEAVKWLADNPNYLVELTIVSDEYLKSEDRKRLEQAHNGIVTLIPEIKSTENQNENTGRSIDLSQDMETLFIQYFKHRKGQEPNDELLNLFRELKAEGNE</sequence>
<organism evidence="6 7">
    <name type="scientific">Solitalea longa</name>
    <dbReference type="NCBI Taxonomy" id="2079460"/>
    <lineage>
        <taxon>Bacteria</taxon>
        <taxon>Pseudomonadati</taxon>
        <taxon>Bacteroidota</taxon>
        <taxon>Sphingobacteriia</taxon>
        <taxon>Sphingobacteriales</taxon>
        <taxon>Sphingobacteriaceae</taxon>
        <taxon>Solitalea</taxon>
    </lineage>
</organism>
<comment type="subunit">
    <text evidence="4">Heterodimer of SbcC and SbcD.</text>
</comment>
<comment type="similarity">
    <text evidence="4">Belongs to the SbcD family.</text>
</comment>
<dbReference type="Gene3D" id="3.60.21.10">
    <property type="match status" value="1"/>
</dbReference>
<feature type="domain" description="Calcineurin-like phosphoesterase" evidence="5">
    <location>
        <begin position="1"/>
        <end position="130"/>
    </location>
</feature>
<evidence type="ECO:0000259" key="5">
    <source>
        <dbReference type="Pfam" id="PF00149"/>
    </source>
</evidence>
<reference evidence="6 7" key="1">
    <citation type="submission" date="2018-01" db="EMBL/GenBank/DDBJ databases">
        <authorList>
            <person name="Gaut B.S."/>
            <person name="Morton B.R."/>
            <person name="Clegg M.T."/>
            <person name="Duvall M.R."/>
        </authorList>
    </citation>
    <scope>NUCLEOTIDE SEQUENCE [LARGE SCALE GENOMIC DNA]</scope>
    <source>
        <strain evidence="6 7">HR-AV</strain>
    </source>
</reference>
<keyword evidence="4" id="KW-0255">Endonuclease</keyword>
<dbReference type="NCBIfam" id="TIGR00619">
    <property type="entry name" value="sbcd"/>
    <property type="match status" value="1"/>
</dbReference>
<dbReference type="InterPro" id="IPR004593">
    <property type="entry name" value="SbcD"/>
</dbReference>
<dbReference type="InterPro" id="IPR041796">
    <property type="entry name" value="Mre11_N"/>
</dbReference>
<keyword evidence="3 4" id="KW-0269">Exonuclease</keyword>
<protein>
    <recommendedName>
        <fullName evidence="4">Nuclease SbcCD subunit D</fullName>
    </recommendedName>
</protein>
<dbReference type="AlphaFoldDB" id="A0A2S5A5V4"/>
<proteinExistence type="inferred from homology"/>
<dbReference type="GO" id="GO:0006260">
    <property type="term" value="P:DNA replication"/>
    <property type="evidence" value="ECO:0007669"/>
    <property type="project" value="UniProtKB-KW"/>
</dbReference>